<dbReference type="GO" id="GO:0022857">
    <property type="term" value="F:transmembrane transporter activity"/>
    <property type="evidence" value="ECO:0007669"/>
    <property type="project" value="InterPro"/>
</dbReference>
<dbReference type="GO" id="GO:0016020">
    <property type="term" value="C:membrane"/>
    <property type="evidence" value="ECO:0007669"/>
    <property type="project" value="UniProtKB-SubCell"/>
</dbReference>
<feature type="transmembrane region" description="Helical" evidence="5">
    <location>
        <begin position="12"/>
        <end position="30"/>
    </location>
</feature>
<dbReference type="PANTHER" id="PTHR23514:SF13">
    <property type="entry name" value="INNER MEMBRANE PROTEIN YBJJ"/>
    <property type="match status" value="1"/>
</dbReference>
<evidence type="ECO:0000256" key="1">
    <source>
        <dbReference type="ARBA" id="ARBA00004141"/>
    </source>
</evidence>
<feature type="transmembrane region" description="Helical" evidence="5">
    <location>
        <begin position="304"/>
        <end position="329"/>
    </location>
</feature>
<keyword evidence="4 5" id="KW-0472">Membrane</keyword>
<feature type="transmembrane region" description="Helical" evidence="5">
    <location>
        <begin position="341"/>
        <end position="362"/>
    </location>
</feature>
<accession>A0A6J6GMQ0</accession>
<feature type="transmembrane region" description="Helical" evidence="5">
    <location>
        <begin position="99"/>
        <end position="119"/>
    </location>
</feature>
<dbReference type="SUPFAM" id="SSF103473">
    <property type="entry name" value="MFS general substrate transporter"/>
    <property type="match status" value="1"/>
</dbReference>
<evidence type="ECO:0000256" key="5">
    <source>
        <dbReference type="SAM" id="Phobius"/>
    </source>
</evidence>
<feature type="transmembrane region" description="Helical" evidence="5">
    <location>
        <begin position="238"/>
        <end position="259"/>
    </location>
</feature>
<evidence type="ECO:0000256" key="2">
    <source>
        <dbReference type="ARBA" id="ARBA00022692"/>
    </source>
</evidence>
<dbReference type="Pfam" id="PF07690">
    <property type="entry name" value="MFS_1"/>
    <property type="match status" value="1"/>
</dbReference>
<sequence length="401" mass="43419">MTKKDITPELEYKTLTKLFFLFGVGIMSWIPRFPDIKAQLGLTNGQFGSIISMGSVGGFISLLTVGHIVHKLGTYKVLIASTCALYLGFILLINTTSSLVFLPIIIAVGFSISAFHISVNSQAFDCQTRISDPIIVKLHGLWTLGAVSTGLISGLLIGRISARTQLDVIFSLVLLLSIHYINKLRPVSLLPQPEDDHYSIKQVFTSLRFDRLIAGGMICAIFLEISMGDWSNIFGREYLGITGGLITLPYILFMSAMIAGRFQISRIINWMPLNRSANIGAAIGGIFFLLGVVVSIAFGETHKYWAFGVFSFGCFVAGLGTSFITPSFFNAATARSALPSAVVIGQIGLINNFLIFCGKWVIAWTAEFTSLAVALLIPGLLVLSIPLFSKALLSGSAQSQP</sequence>
<dbReference type="InterPro" id="IPR036259">
    <property type="entry name" value="MFS_trans_sf"/>
</dbReference>
<comment type="subcellular location">
    <subcellularLocation>
        <location evidence="1">Membrane</location>
        <topology evidence="1">Multi-pass membrane protein</topology>
    </subcellularLocation>
</comment>
<dbReference type="InterPro" id="IPR051788">
    <property type="entry name" value="MFS_Transporter"/>
</dbReference>
<evidence type="ECO:0000256" key="4">
    <source>
        <dbReference type="ARBA" id="ARBA00023136"/>
    </source>
</evidence>
<feature type="transmembrane region" description="Helical" evidence="5">
    <location>
        <begin position="50"/>
        <end position="70"/>
    </location>
</feature>
<dbReference type="InterPro" id="IPR011701">
    <property type="entry name" value="MFS"/>
</dbReference>
<name>A0A6J6GMQ0_9ZZZZ</name>
<keyword evidence="2 5" id="KW-0812">Transmembrane</keyword>
<evidence type="ECO:0000313" key="6">
    <source>
        <dbReference type="EMBL" id="CAB4601053.1"/>
    </source>
</evidence>
<dbReference type="PANTHER" id="PTHR23514">
    <property type="entry name" value="BYPASS OF STOP CODON PROTEIN 6"/>
    <property type="match status" value="1"/>
</dbReference>
<feature type="transmembrane region" description="Helical" evidence="5">
    <location>
        <begin position="77"/>
        <end position="93"/>
    </location>
</feature>
<evidence type="ECO:0000256" key="3">
    <source>
        <dbReference type="ARBA" id="ARBA00022989"/>
    </source>
</evidence>
<feature type="transmembrane region" description="Helical" evidence="5">
    <location>
        <begin position="209"/>
        <end position="226"/>
    </location>
</feature>
<organism evidence="6">
    <name type="scientific">freshwater metagenome</name>
    <dbReference type="NCBI Taxonomy" id="449393"/>
    <lineage>
        <taxon>unclassified sequences</taxon>
        <taxon>metagenomes</taxon>
        <taxon>ecological metagenomes</taxon>
    </lineage>
</organism>
<proteinExistence type="predicted"/>
<feature type="transmembrane region" description="Helical" evidence="5">
    <location>
        <begin position="368"/>
        <end position="388"/>
    </location>
</feature>
<feature type="transmembrane region" description="Helical" evidence="5">
    <location>
        <begin position="279"/>
        <end position="298"/>
    </location>
</feature>
<dbReference type="Gene3D" id="1.20.1250.20">
    <property type="entry name" value="MFS general substrate transporter like domains"/>
    <property type="match status" value="1"/>
</dbReference>
<reference evidence="6" key="1">
    <citation type="submission" date="2020-05" db="EMBL/GenBank/DDBJ databases">
        <authorList>
            <person name="Chiriac C."/>
            <person name="Salcher M."/>
            <person name="Ghai R."/>
            <person name="Kavagutti S V."/>
        </authorList>
    </citation>
    <scope>NUCLEOTIDE SEQUENCE</scope>
</reference>
<feature type="transmembrane region" description="Helical" evidence="5">
    <location>
        <begin position="140"/>
        <end position="158"/>
    </location>
</feature>
<protein>
    <submittedName>
        <fullName evidence="6">Unannotated protein</fullName>
    </submittedName>
</protein>
<gene>
    <name evidence="6" type="ORF">UFOPK1852_00061</name>
</gene>
<keyword evidence="3 5" id="KW-1133">Transmembrane helix</keyword>
<dbReference type="AlphaFoldDB" id="A0A6J6GMQ0"/>
<dbReference type="EMBL" id="CAEZUS010000004">
    <property type="protein sequence ID" value="CAB4601053.1"/>
    <property type="molecule type" value="Genomic_DNA"/>
</dbReference>